<feature type="signal peptide" evidence="2">
    <location>
        <begin position="1"/>
        <end position="16"/>
    </location>
</feature>
<keyword evidence="2" id="KW-0732">Signal</keyword>
<accession>A0ABU6X7J7</accession>
<proteinExistence type="predicted"/>
<protein>
    <submittedName>
        <fullName evidence="3">Uncharacterized protein</fullName>
    </submittedName>
</protein>
<name>A0ABU6X7J7_9FABA</name>
<comment type="caution">
    <text evidence="3">The sequence shown here is derived from an EMBL/GenBank/DDBJ whole genome shotgun (WGS) entry which is preliminary data.</text>
</comment>
<evidence type="ECO:0000313" key="4">
    <source>
        <dbReference type="Proteomes" id="UP001341840"/>
    </source>
</evidence>
<keyword evidence="4" id="KW-1185">Reference proteome</keyword>
<dbReference type="EMBL" id="JASCZI010211487">
    <property type="protein sequence ID" value="MED6192943.1"/>
    <property type="molecule type" value="Genomic_DNA"/>
</dbReference>
<feature type="compositionally biased region" description="Basic residues" evidence="1">
    <location>
        <begin position="205"/>
        <end position="215"/>
    </location>
</feature>
<sequence>MTPATLFLLFPPSAISVTFFRSSSVSVCSKQPPTRPCAPSSTNVAATTISFLKSPLIHRTIVAAASPTSSPYFSSVSCSSLSANICRCLVPPQPSSTTRFQPHTNKSSLHYSAVHRRATLSSRLCQSEFHGHHSFEPPSQPLALCCCRVVPVHFAASPPRRVSAATSSHHHSPSALSLVAASSRSRHYLQKTPPSHSVETPPSSQRRRRSLRHHPPPPFNNTTYPLYCHFPPDSGVQNEEESLQ</sequence>
<gene>
    <name evidence="3" type="ORF">PIB30_014513</name>
</gene>
<reference evidence="3 4" key="1">
    <citation type="journal article" date="2023" name="Plants (Basel)">
        <title>Bridging the Gap: Combining Genomics and Transcriptomics Approaches to Understand Stylosanthes scabra, an Orphan Legume from the Brazilian Caatinga.</title>
        <authorList>
            <person name="Ferreira-Neto J.R.C."/>
            <person name="da Silva M.D."/>
            <person name="Binneck E."/>
            <person name="de Melo N.F."/>
            <person name="da Silva R.H."/>
            <person name="de Melo A.L.T.M."/>
            <person name="Pandolfi V."/>
            <person name="Bustamante F.O."/>
            <person name="Brasileiro-Vidal A.C."/>
            <person name="Benko-Iseppon A.M."/>
        </authorList>
    </citation>
    <scope>NUCLEOTIDE SEQUENCE [LARGE SCALE GENOMIC DNA]</scope>
    <source>
        <tissue evidence="3">Leaves</tissue>
    </source>
</reference>
<feature type="chain" id="PRO_5045844702" evidence="2">
    <location>
        <begin position="17"/>
        <end position="244"/>
    </location>
</feature>
<organism evidence="3 4">
    <name type="scientific">Stylosanthes scabra</name>
    <dbReference type="NCBI Taxonomy" id="79078"/>
    <lineage>
        <taxon>Eukaryota</taxon>
        <taxon>Viridiplantae</taxon>
        <taxon>Streptophyta</taxon>
        <taxon>Embryophyta</taxon>
        <taxon>Tracheophyta</taxon>
        <taxon>Spermatophyta</taxon>
        <taxon>Magnoliopsida</taxon>
        <taxon>eudicotyledons</taxon>
        <taxon>Gunneridae</taxon>
        <taxon>Pentapetalae</taxon>
        <taxon>rosids</taxon>
        <taxon>fabids</taxon>
        <taxon>Fabales</taxon>
        <taxon>Fabaceae</taxon>
        <taxon>Papilionoideae</taxon>
        <taxon>50 kb inversion clade</taxon>
        <taxon>dalbergioids sensu lato</taxon>
        <taxon>Dalbergieae</taxon>
        <taxon>Pterocarpus clade</taxon>
        <taxon>Stylosanthes</taxon>
    </lineage>
</organism>
<dbReference type="Proteomes" id="UP001341840">
    <property type="component" value="Unassembled WGS sequence"/>
</dbReference>
<feature type="region of interest" description="Disordered" evidence="1">
    <location>
        <begin position="163"/>
        <end position="244"/>
    </location>
</feature>
<evidence type="ECO:0000256" key="2">
    <source>
        <dbReference type="SAM" id="SignalP"/>
    </source>
</evidence>
<evidence type="ECO:0000256" key="1">
    <source>
        <dbReference type="SAM" id="MobiDB-lite"/>
    </source>
</evidence>
<evidence type="ECO:0000313" key="3">
    <source>
        <dbReference type="EMBL" id="MED6192943.1"/>
    </source>
</evidence>
<feature type="compositionally biased region" description="Low complexity" evidence="1">
    <location>
        <begin position="163"/>
        <end position="183"/>
    </location>
</feature>